<dbReference type="PROSITE" id="PS51352">
    <property type="entry name" value="THIOREDOXIN_2"/>
    <property type="match status" value="1"/>
</dbReference>
<keyword evidence="11" id="KW-0723">Serine/threonine-protein kinase</keyword>
<accession>A0A1T4WQQ2</accession>
<dbReference type="PANTHER" id="PTHR43289">
    <property type="entry name" value="MITOGEN-ACTIVATED PROTEIN KINASE KINASE KINASE 20-RELATED"/>
    <property type="match status" value="1"/>
</dbReference>
<keyword evidence="7" id="KW-1133">Transmembrane helix</keyword>
<dbReference type="EMBL" id="FUYE01000002">
    <property type="protein sequence ID" value="SKA79673.1"/>
    <property type="molecule type" value="Genomic_DNA"/>
</dbReference>
<evidence type="ECO:0000256" key="5">
    <source>
        <dbReference type="ARBA" id="ARBA00023284"/>
    </source>
</evidence>
<dbReference type="InterPro" id="IPR036249">
    <property type="entry name" value="Thioredoxin-like_sf"/>
</dbReference>
<evidence type="ECO:0000313" key="11">
    <source>
        <dbReference type="EMBL" id="SKA79673.1"/>
    </source>
</evidence>
<dbReference type="Pfam" id="PF00578">
    <property type="entry name" value="AhpC-TSA"/>
    <property type="match status" value="1"/>
</dbReference>
<dbReference type="InterPro" id="IPR000719">
    <property type="entry name" value="Prot_kinase_dom"/>
</dbReference>
<dbReference type="PROSITE" id="PS00108">
    <property type="entry name" value="PROTEIN_KINASE_ST"/>
    <property type="match status" value="1"/>
</dbReference>
<dbReference type="InterPro" id="IPR008271">
    <property type="entry name" value="Ser/Thr_kinase_AS"/>
</dbReference>
<dbReference type="Gene3D" id="3.30.200.20">
    <property type="entry name" value="Phosphorylase Kinase, domain 1"/>
    <property type="match status" value="1"/>
</dbReference>
<evidence type="ECO:0000313" key="12">
    <source>
        <dbReference type="Proteomes" id="UP000190774"/>
    </source>
</evidence>
<dbReference type="Proteomes" id="UP000190774">
    <property type="component" value="Unassembled WGS sequence"/>
</dbReference>
<dbReference type="AlphaFoldDB" id="A0A1T4WQQ2"/>
<dbReference type="RefSeq" id="WP_176159186.1">
    <property type="nucleotide sequence ID" value="NZ_FUYE01000002.1"/>
</dbReference>
<evidence type="ECO:0000256" key="4">
    <source>
        <dbReference type="ARBA" id="ARBA00022840"/>
    </source>
</evidence>
<protein>
    <submittedName>
        <fullName evidence="11">Serine/threonine protein kinase</fullName>
    </submittedName>
</protein>
<gene>
    <name evidence="11" type="ORF">SAMN02745166_00527</name>
</gene>
<dbReference type="SMART" id="SM00220">
    <property type="entry name" value="S_TKc"/>
    <property type="match status" value="1"/>
</dbReference>
<keyword evidence="3 11" id="KW-0418">Kinase</keyword>
<evidence type="ECO:0000256" key="2">
    <source>
        <dbReference type="ARBA" id="ARBA00022741"/>
    </source>
</evidence>
<dbReference type="GO" id="GO:0016209">
    <property type="term" value="F:antioxidant activity"/>
    <property type="evidence" value="ECO:0007669"/>
    <property type="project" value="InterPro"/>
</dbReference>
<dbReference type="CDD" id="cd02966">
    <property type="entry name" value="TlpA_like_family"/>
    <property type="match status" value="1"/>
</dbReference>
<evidence type="ECO:0000256" key="3">
    <source>
        <dbReference type="ARBA" id="ARBA00022777"/>
    </source>
</evidence>
<feature type="transmembrane region" description="Helical" evidence="7">
    <location>
        <begin position="325"/>
        <end position="347"/>
    </location>
</feature>
<dbReference type="GO" id="GO:0005524">
    <property type="term" value="F:ATP binding"/>
    <property type="evidence" value="ECO:0007669"/>
    <property type="project" value="UniProtKB-UniRule"/>
</dbReference>
<dbReference type="SUPFAM" id="SSF56112">
    <property type="entry name" value="Protein kinase-like (PK-like)"/>
    <property type="match status" value="1"/>
</dbReference>
<dbReference type="Pfam" id="PF00069">
    <property type="entry name" value="Pkinase"/>
    <property type="match status" value="1"/>
</dbReference>
<keyword evidence="2 6" id="KW-0547">Nucleotide-binding</keyword>
<dbReference type="GO" id="GO:0004674">
    <property type="term" value="F:protein serine/threonine kinase activity"/>
    <property type="evidence" value="ECO:0007669"/>
    <property type="project" value="UniProtKB-KW"/>
</dbReference>
<dbReference type="InterPro" id="IPR011009">
    <property type="entry name" value="Kinase-like_dom_sf"/>
</dbReference>
<keyword evidence="7" id="KW-0812">Transmembrane</keyword>
<dbReference type="PANTHER" id="PTHR43289:SF6">
    <property type="entry name" value="SERINE_THREONINE-PROTEIN KINASE NEKL-3"/>
    <property type="match status" value="1"/>
</dbReference>
<feature type="domain" description="Thioredoxin" evidence="10">
    <location>
        <begin position="639"/>
        <end position="785"/>
    </location>
</feature>
<keyword evidence="4 6" id="KW-0067">ATP-binding</keyword>
<dbReference type="InterPro" id="IPR017441">
    <property type="entry name" value="Protein_kinase_ATP_BS"/>
</dbReference>
<feature type="signal peptide" evidence="8">
    <location>
        <begin position="1"/>
        <end position="24"/>
    </location>
</feature>
<evidence type="ECO:0000256" key="7">
    <source>
        <dbReference type="SAM" id="Phobius"/>
    </source>
</evidence>
<evidence type="ECO:0000256" key="8">
    <source>
        <dbReference type="SAM" id="SignalP"/>
    </source>
</evidence>
<evidence type="ECO:0000259" key="9">
    <source>
        <dbReference type="PROSITE" id="PS50011"/>
    </source>
</evidence>
<dbReference type="SUPFAM" id="SSF52833">
    <property type="entry name" value="Thioredoxin-like"/>
    <property type="match status" value="1"/>
</dbReference>
<dbReference type="InterPro" id="IPR000866">
    <property type="entry name" value="AhpC/TSA"/>
</dbReference>
<feature type="binding site" evidence="6">
    <location>
        <position position="77"/>
    </location>
    <ligand>
        <name>ATP</name>
        <dbReference type="ChEBI" id="CHEBI:30616"/>
    </ligand>
</feature>
<evidence type="ECO:0000259" key="10">
    <source>
        <dbReference type="PROSITE" id="PS51352"/>
    </source>
</evidence>
<reference evidence="12" key="1">
    <citation type="submission" date="2017-02" db="EMBL/GenBank/DDBJ databases">
        <authorList>
            <person name="Varghese N."/>
            <person name="Submissions S."/>
        </authorList>
    </citation>
    <scope>NUCLEOTIDE SEQUENCE [LARGE SCALE GENOMIC DNA]</scope>
    <source>
        <strain evidence="12">ATCC 700200</strain>
    </source>
</reference>
<dbReference type="STRING" id="48467.SAMN02745166_00527"/>
<dbReference type="CDD" id="cd14014">
    <property type="entry name" value="STKc_PknB_like"/>
    <property type="match status" value="1"/>
</dbReference>
<dbReference type="PROSITE" id="PS50011">
    <property type="entry name" value="PROTEIN_KINASE_DOM"/>
    <property type="match status" value="1"/>
</dbReference>
<keyword evidence="1" id="KW-0808">Transferase</keyword>
<evidence type="ECO:0000256" key="1">
    <source>
        <dbReference type="ARBA" id="ARBA00022679"/>
    </source>
</evidence>
<dbReference type="InterPro" id="IPR013766">
    <property type="entry name" value="Thioredoxin_domain"/>
</dbReference>
<keyword evidence="5" id="KW-0676">Redox-active center</keyword>
<dbReference type="Gene3D" id="3.40.30.10">
    <property type="entry name" value="Glutaredoxin"/>
    <property type="match status" value="1"/>
</dbReference>
<proteinExistence type="predicted"/>
<organism evidence="11 12">
    <name type="scientific">Prosthecobacter debontii</name>
    <dbReference type="NCBI Taxonomy" id="48467"/>
    <lineage>
        <taxon>Bacteria</taxon>
        <taxon>Pseudomonadati</taxon>
        <taxon>Verrucomicrobiota</taxon>
        <taxon>Verrucomicrobiia</taxon>
        <taxon>Verrucomicrobiales</taxon>
        <taxon>Verrucomicrobiaceae</taxon>
        <taxon>Prosthecobacter</taxon>
    </lineage>
</organism>
<keyword evidence="12" id="KW-1185">Reference proteome</keyword>
<name>A0A1T4WQQ2_9BACT</name>
<dbReference type="Gene3D" id="1.10.510.10">
    <property type="entry name" value="Transferase(Phosphotransferase) domain 1"/>
    <property type="match status" value="1"/>
</dbReference>
<feature type="chain" id="PRO_5010539512" evidence="8">
    <location>
        <begin position="25"/>
        <end position="788"/>
    </location>
</feature>
<evidence type="ECO:0000256" key="6">
    <source>
        <dbReference type="PROSITE-ProRule" id="PRU10141"/>
    </source>
</evidence>
<keyword evidence="8" id="KW-0732">Signal</keyword>
<dbReference type="PROSITE" id="PS00194">
    <property type="entry name" value="THIOREDOXIN_1"/>
    <property type="match status" value="1"/>
</dbReference>
<dbReference type="InterPro" id="IPR017937">
    <property type="entry name" value="Thioredoxin_CS"/>
</dbReference>
<dbReference type="PROSITE" id="PS00107">
    <property type="entry name" value="PROTEIN_KINASE_ATP"/>
    <property type="match status" value="1"/>
</dbReference>
<dbReference type="GO" id="GO:0016491">
    <property type="term" value="F:oxidoreductase activity"/>
    <property type="evidence" value="ECO:0007669"/>
    <property type="project" value="InterPro"/>
</dbReference>
<sequence length="788" mass="87205">MQESTSYGLCPVCLMSLAMNWSQAATQPVSQPRPLLTPEELAPHFPQLEILQLIGRGGMGVVYKAQQKTLGRYVALKLLSPESEKDSTFAQRFATEARALAQLAHPSIVTVYDFGETNGFYYLLMEYVDGVNLRQAMQAGRITPEQALTIVPPVCEALQYAHDHGIVHRDIKPENLLMNKEGKVKIADFGIAKIIHSTDTEQSRAGTQKDLTISSAVTFTGGTPQYMAPEQRQGTSKTDHRADVYSLGVVLYEMLTGELPGASLLPPSHCVQVDVRLDEVVLRALEKSPERRFQTVSEMRTRLDEIKPTQAPKVNSPSLNWLGSVIWRAVSIVGAIFLFLFLGMLTFHWATLEKPSKPHVAVMKMSPEVTPPSSVPLDPEKVTLTLMPAGAHRETRAYKPMILRTGPNKPESVTRLPDDITQACYGVLEMGPRDAKIKVPLLVDYIPSQMGRVFLDTNENGDFTDDPPFVADQGVNPDLTFSGSSEVDLPLGDKRVRVRINLRALSRPGPTPASGYAFPSVVYHLDYYRRGEVSLMGGKQAAVILKDADSDGDFSTDPVLLVDSDGDARYDNRDEYFRVMDAVQVNGVRYQVTDISPLGDRFTWRKSNLPLLVQETPEPPKPSFRLSEVVTHRKAQVLPLVGEPATAFKATTLDQRLVEMPLQSKGKVVLLDFWATWCGPCVAELPNLVALHEKFGNQGLEIVGISLDEKESVNKLPPFIRERKIPWPQICDGQGIRSTLCRSYGIRGIPAYFLIDGDSGEFLAVGLRGQALFDAVTQALSKKKLWPN</sequence>
<keyword evidence="7" id="KW-0472">Membrane</keyword>
<feature type="domain" description="Protein kinase" evidence="9">
    <location>
        <begin position="48"/>
        <end position="322"/>
    </location>
</feature>